<accession>A0A4D8QWJ0</accession>
<dbReference type="InterPro" id="IPR046342">
    <property type="entry name" value="CBS_dom_sf"/>
</dbReference>
<dbReference type="Pfam" id="PF00571">
    <property type="entry name" value="CBS"/>
    <property type="match status" value="2"/>
</dbReference>
<reference evidence="4 5" key="1">
    <citation type="submission" date="2018-09" db="EMBL/GenBank/DDBJ databases">
        <title>Whole genome based analysis of evolution and adaptive divergence in Indian and Brazilian strains of Azospirillum brasilense.</title>
        <authorList>
            <person name="Singh C."/>
            <person name="Tripathi A.K."/>
        </authorList>
    </citation>
    <scope>NUCLEOTIDE SEQUENCE [LARGE SCALE GENOMIC DNA]</scope>
    <source>
        <strain evidence="4 5">MTCC4039</strain>
    </source>
</reference>
<evidence type="ECO:0000256" key="1">
    <source>
        <dbReference type="ARBA" id="ARBA00023122"/>
    </source>
</evidence>
<dbReference type="SUPFAM" id="SSF54631">
    <property type="entry name" value="CBS-domain pair"/>
    <property type="match status" value="1"/>
</dbReference>
<evidence type="ECO:0000259" key="3">
    <source>
        <dbReference type="PROSITE" id="PS51371"/>
    </source>
</evidence>
<dbReference type="SMART" id="SM00116">
    <property type="entry name" value="CBS"/>
    <property type="match status" value="2"/>
</dbReference>
<dbReference type="PROSITE" id="PS51371">
    <property type="entry name" value="CBS"/>
    <property type="match status" value="2"/>
</dbReference>
<evidence type="ECO:0000256" key="2">
    <source>
        <dbReference type="PROSITE-ProRule" id="PRU00703"/>
    </source>
</evidence>
<gene>
    <name evidence="4" type="ORF">D3869_04860</name>
</gene>
<dbReference type="Gene3D" id="3.10.580.10">
    <property type="entry name" value="CBS-domain"/>
    <property type="match status" value="1"/>
</dbReference>
<dbReference type="InterPro" id="IPR000644">
    <property type="entry name" value="CBS_dom"/>
</dbReference>
<feature type="domain" description="CBS" evidence="3">
    <location>
        <begin position="115"/>
        <end position="174"/>
    </location>
</feature>
<organism evidence="4 5">
    <name type="scientific">Azospirillum brasilense</name>
    <dbReference type="NCBI Taxonomy" id="192"/>
    <lineage>
        <taxon>Bacteria</taxon>
        <taxon>Pseudomonadati</taxon>
        <taxon>Pseudomonadota</taxon>
        <taxon>Alphaproteobacteria</taxon>
        <taxon>Rhodospirillales</taxon>
        <taxon>Azospirillaceae</taxon>
        <taxon>Azospirillum</taxon>
    </lineage>
</organism>
<dbReference type="PANTHER" id="PTHR43080">
    <property type="entry name" value="CBS DOMAIN-CONTAINING PROTEIN CBSX3, MITOCHONDRIAL"/>
    <property type="match status" value="1"/>
</dbReference>
<sequence>MNSERRRRPTAKNGAAVRPKKTAAVVFRNIRIWRRKAMMHRNIGDLLNRRRVVSLPAGASVRDAARQMKAAHVASVVVIASIDEQIEGIFTERDLTDRVVADGLDPDQTRLSEVMTPCPVTAAHDITVGEALRRMVDHGLRHLPVVRDGRVIGVLSMRDFLGEELMLIEHEREMMDSLTEVMM</sequence>
<dbReference type="InterPro" id="IPR051257">
    <property type="entry name" value="Diverse_CBS-Domain"/>
</dbReference>
<dbReference type="PANTHER" id="PTHR43080:SF2">
    <property type="entry name" value="CBS DOMAIN-CONTAINING PROTEIN"/>
    <property type="match status" value="1"/>
</dbReference>
<proteinExistence type="predicted"/>
<evidence type="ECO:0000313" key="4">
    <source>
        <dbReference type="EMBL" id="QCO14607.1"/>
    </source>
</evidence>
<dbReference type="AlphaFoldDB" id="A0A4D8QWJ0"/>
<evidence type="ECO:0000313" key="5">
    <source>
        <dbReference type="Proteomes" id="UP000298693"/>
    </source>
</evidence>
<keyword evidence="1 2" id="KW-0129">CBS domain</keyword>
<name>A0A4D8QWJ0_AZOBR</name>
<feature type="domain" description="CBS" evidence="3">
    <location>
        <begin position="47"/>
        <end position="106"/>
    </location>
</feature>
<dbReference type="Proteomes" id="UP000298693">
    <property type="component" value="Chromosome"/>
</dbReference>
<protein>
    <submittedName>
        <fullName evidence="4">CBS domain-containing protein</fullName>
    </submittedName>
</protein>
<dbReference type="EMBL" id="CP032345">
    <property type="protein sequence ID" value="QCO14607.1"/>
    <property type="molecule type" value="Genomic_DNA"/>
</dbReference>